<dbReference type="EMBL" id="SSTE01003912">
    <property type="protein sequence ID" value="KAA0062873.1"/>
    <property type="molecule type" value="Genomic_DNA"/>
</dbReference>
<evidence type="ECO:0000313" key="1">
    <source>
        <dbReference type="EMBL" id="KAA0062873.1"/>
    </source>
</evidence>
<dbReference type="OrthoDB" id="299997at2759"/>
<dbReference type="EMBL" id="SSTD01004973">
    <property type="protein sequence ID" value="TYK22505.1"/>
    <property type="molecule type" value="Genomic_DNA"/>
</dbReference>
<gene>
    <name evidence="2" type="ORF">E5676_scaffold387G00020</name>
    <name evidence="1" type="ORF">E6C27_scaffold4427G00020</name>
</gene>
<sequence>MPRPRNHRPLVQSSPPPCSVFTTIHESPTLKTTTTKICLTKSRHHRCIVPDRPRSSVSLVLCCVSFTDQALSFSLSTSQRGLVDEKLLFFAQQSQRRRGKPGWAKNVIFLLDGRRYIKLMLPKGSVKRLAVDETLKAAAPYQKF</sequence>
<evidence type="ECO:0000313" key="3">
    <source>
        <dbReference type="Proteomes" id="UP000321393"/>
    </source>
</evidence>
<dbReference type="PANTHER" id="PTHR43473">
    <property type="entry name" value="MAGNESIUM-CHELATASE SUBUNIT CHLD, CHLOROPLASTIC"/>
    <property type="match status" value="1"/>
</dbReference>
<name>A0A5D3DG24_CUCMM</name>
<evidence type="ECO:0000313" key="4">
    <source>
        <dbReference type="Proteomes" id="UP000321947"/>
    </source>
</evidence>
<comment type="caution">
    <text evidence="2">The sequence shown here is derived from an EMBL/GenBank/DDBJ whole genome shotgun (WGS) entry which is preliminary data.</text>
</comment>
<dbReference type="Proteomes" id="UP000321393">
    <property type="component" value="Unassembled WGS sequence"/>
</dbReference>
<organism evidence="2 4">
    <name type="scientific">Cucumis melo var. makuwa</name>
    <name type="common">Oriental melon</name>
    <dbReference type="NCBI Taxonomy" id="1194695"/>
    <lineage>
        <taxon>Eukaryota</taxon>
        <taxon>Viridiplantae</taxon>
        <taxon>Streptophyta</taxon>
        <taxon>Embryophyta</taxon>
        <taxon>Tracheophyta</taxon>
        <taxon>Spermatophyta</taxon>
        <taxon>Magnoliopsida</taxon>
        <taxon>eudicotyledons</taxon>
        <taxon>Gunneridae</taxon>
        <taxon>Pentapetalae</taxon>
        <taxon>rosids</taxon>
        <taxon>fabids</taxon>
        <taxon>Cucurbitales</taxon>
        <taxon>Cucurbitaceae</taxon>
        <taxon>Benincaseae</taxon>
        <taxon>Cucumis</taxon>
    </lineage>
</organism>
<dbReference type="AlphaFoldDB" id="A0A5D3DG24"/>
<proteinExistence type="predicted"/>
<accession>A0A5D3DG24</accession>
<dbReference type="PANTHER" id="PTHR43473:SF2">
    <property type="entry name" value="MAGNESIUM-CHELATASE SUBUNIT CHLD, CHLOROPLASTIC"/>
    <property type="match status" value="1"/>
</dbReference>
<protein>
    <submittedName>
        <fullName evidence="2">Magnesium-chelatase subunit chID</fullName>
    </submittedName>
</protein>
<dbReference type="STRING" id="1194695.A0A5D3DG24"/>
<reference evidence="3 4" key="1">
    <citation type="submission" date="2019-08" db="EMBL/GenBank/DDBJ databases">
        <title>Draft genome sequences of two oriental melons (Cucumis melo L. var makuwa).</title>
        <authorList>
            <person name="Kwon S.-Y."/>
        </authorList>
    </citation>
    <scope>NUCLEOTIDE SEQUENCE [LARGE SCALE GENOMIC DNA]</scope>
    <source>
        <strain evidence="4">cv. Chang Bougi</strain>
        <strain evidence="3">cv. SW 3</strain>
        <tissue evidence="2">Leaf</tissue>
    </source>
</reference>
<evidence type="ECO:0000313" key="2">
    <source>
        <dbReference type="EMBL" id="TYK22505.1"/>
    </source>
</evidence>
<dbReference type="Proteomes" id="UP000321947">
    <property type="component" value="Unassembled WGS sequence"/>
</dbReference>